<name>A0A7G7VLR9_9FIRM</name>
<evidence type="ECO:0000256" key="5">
    <source>
        <dbReference type="ARBA" id="ARBA00022801"/>
    </source>
</evidence>
<dbReference type="KEGG" id="stim:H1B31_03770"/>
<dbReference type="RefSeq" id="WP_185980953.1">
    <property type="nucleotide sequence ID" value="NZ_CP060204.1"/>
</dbReference>
<dbReference type="PANTHER" id="PTHR38039">
    <property type="entry name" value="TOXIN YOEB"/>
    <property type="match status" value="1"/>
</dbReference>
<gene>
    <name evidence="8" type="ORF">H1B31_03770</name>
</gene>
<dbReference type="SUPFAM" id="SSF143011">
    <property type="entry name" value="RelE-like"/>
    <property type="match status" value="1"/>
</dbReference>
<comment type="similarity">
    <text evidence="1">Belongs to the YoeB family.</text>
</comment>
<dbReference type="AlphaFoldDB" id="A0A7G7VLR9"/>
<keyword evidence="5" id="KW-0378">Hydrolase</keyword>
<evidence type="ECO:0000256" key="6">
    <source>
        <dbReference type="ARBA" id="ARBA00030388"/>
    </source>
</evidence>
<evidence type="ECO:0000313" key="8">
    <source>
        <dbReference type="EMBL" id="QNH55062.1"/>
    </source>
</evidence>
<keyword evidence="4" id="KW-0255">Endonuclease</keyword>
<dbReference type="PANTHER" id="PTHR38039:SF1">
    <property type="entry name" value="TOXIN YOEB"/>
    <property type="match status" value="1"/>
</dbReference>
<organism evidence="8 9">
    <name type="scientific">Selenomonas timonae</name>
    <dbReference type="NCBI Taxonomy" id="2754044"/>
    <lineage>
        <taxon>Bacteria</taxon>
        <taxon>Bacillati</taxon>
        <taxon>Bacillota</taxon>
        <taxon>Negativicutes</taxon>
        <taxon>Selenomonadales</taxon>
        <taxon>Selenomonadaceae</taxon>
        <taxon>Selenomonas</taxon>
    </lineage>
</organism>
<evidence type="ECO:0000256" key="1">
    <source>
        <dbReference type="ARBA" id="ARBA00008172"/>
    </source>
</evidence>
<keyword evidence="9" id="KW-1185">Reference proteome</keyword>
<proteinExistence type="inferred from homology"/>
<dbReference type="NCBIfam" id="TIGR02116">
    <property type="entry name" value="toxin_Txe_YoeB"/>
    <property type="match status" value="1"/>
</dbReference>
<dbReference type="InterPro" id="IPR009614">
    <property type="entry name" value="YoeB_toxin"/>
</dbReference>
<sequence length="88" mass="10694">MRRRGIQWDFDAWEDYLYWQQNDKKIVKRINQIIKDIVRSPFDGIGKPEPLKENLAGFWSRRIDGEHRLVYLVQENTILIFACRGHYE</sequence>
<evidence type="ECO:0000256" key="2">
    <source>
        <dbReference type="ARBA" id="ARBA00022649"/>
    </source>
</evidence>
<dbReference type="Proteomes" id="UP000515480">
    <property type="component" value="Chromosome"/>
</dbReference>
<evidence type="ECO:0000313" key="9">
    <source>
        <dbReference type="Proteomes" id="UP000515480"/>
    </source>
</evidence>
<keyword evidence="2" id="KW-1277">Toxin-antitoxin system</keyword>
<dbReference type="Pfam" id="PF06769">
    <property type="entry name" value="YoeB_toxin"/>
    <property type="match status" value="1"/>
</dbReference>
<protein>
    <recommendedName>
        <fullName evidence="7">Endoribonuclease YoeB</fullName>
    </recommendedName>
    <alternativeName>
        <fullName evidence="6">Putative mRNA interferase YoeB</fullName>
    </alternativeName>
</protein>
<dbReference type="GO" id="GO:0004519">
    <property type="term" value="F:endonuclease activity"/>
    <property type="evidence" value="ECO:0007669"/>
    <property type="project" value="UniProtKB-KW"/>
</dbReference>
<evidence type="ECO:0000256" key="4">
    <source>
        <dbReference type="ARBA" id="ARBA00022759"/>
    </source>
</evidence>
<accession>A0A7G7VLR9</accession>
<dbReference type="InterPro" id="IPR035093">
    <property type="entry name" value="RelE/ParE_toxin_dom_sf"/>
</dbReference>
<dbReference type="GO" id="GO:0006401">
    <property type="term" value="P:RNA catabolic process"/>
    <property type="evidence" value="ECO:0007669"/>
    <property type="project" value="InterPro"/>
</dbReference>
<dbReference type="Gene3D" id="3.30.2310.20">
    <property type="entry name" value="RelE-like"/>
    <property type="match status" value="1"/>
</dbReference>
<dbReference type="GO" id="GO:0016787">
    <property type="term" value="F:hydrolase activity"/>
    <property type="evidence" value="ECO:0007669"/>
    <property type="project" value="UniProtKB-KW"/>
</dbReference>
<reference evidence="8 9" key="1">
    <citation type="submission" date="2020-07" db="EMBL/GenBank/DDBJ databases">
        <title>Complete genome and description of Selenomonas timonensis sp. nov., a new bacterium isolated from a gingivitis subject.</title>
        <authorList>
            <person name="Antezack A."/>
        </authorList>
    </citation>
    <scope>NUCLEOTIDE SEQUENCE [LARGE SCALE GENOMIC DNA]</scope>
    <source>
        <strain evidence="8 9">Marseille-Q3039</strain>
    </source>
</reference>
<evidence type="ECO:0000256" key="3">
    <source>
        <dbReference type="ARBA" id="ARBA00022722"/>
    </source>
</evidence>
<evidence type="ECO:0000256" key="7">
    <source>
        <dbReference type="ARBA" id="ARBA00050056"/>
    </source>
</evidence>
<keyword evidence="3" id="KW-0540">Nuclease</keyword>
<dbReference type="EMBL" id="CP060204">
    <property type="protein sequence ID" value="QNH55062.1"/>
    <property type="molecule type" value="Genomic_DNA"/>
</dbReference>